<dbReference type="Gene3D" id="2.40.170.20">
    <property type="entry name" value="TonB-dependent receptor, beta-barrel domain"/>
    <property type="match status" value="1"/>
</dbReference>
<name>A0A7W7ZF66_9BACT</name>
<feature type="domain" description="TonB-dependent transporter Oar-like beta-barrel" evidence="6">
    <location>
        <begin position="277"/>
        <end position="515"/>
    </location>
</feature>
<evidence type="ECO:0000256" key="1">
    <source>
        <dbReference type="ARBA" id="ARBA00004442"/>
    </source>
</evidence>
<dbReference type="RefSeq" id="WP_184218902.1">
    <property type="nucleotide sequence ID" value="NZ_JACHIP010000004.1"/>
</dbReference>
<dbReference type="GO" id="GO:0030246">
    <property type="term" value="F:carbohydrate binding"/>
    <property type="evidence" value="ECO:0007669"/>
    <property type="project" value="InterPro"/>
</dbReference>
<evidence type="ECO:0000313" key="8">
    <source>
        <dbReference type="Proteomes" id="UP000540989"/>
    </source>
</evidence>
<comment type="caution">
    <text evidence="7">The sequence shown here is derived from an EMBL/GenBank/DDBJ whole genome shotgun (WGS) entry which is preliminary data.</text>
</comment>
<dbReference type="SUPFAM" id="SSF56935">
    <property type="entry name" value="Porins"/>
    <property type="match status" value="1"/>
</dbReference>
<accession>A0A7W7ZF66</accession>
<protein>
    <recommendedName>
        <fullName evidence="6">TonB-dependent transporter Oar-like beta-barrel domain-containing protein</fullName>
    </recommendedName>
</protein>
<reference evidence="7 8" key="1">
    <citation type="submission" date="2020-08" db="EMBL/GenBank/DDBJ databases">
        <title>Genomic Encyclopedia of Type Strains, Phase IV (KMG-V): Genome sequencing to study the core and pangenomes of soil and plant-associated prokaryotes.</title>
        <authorList>
            <person name="Whitman W."/>
        </authorList>
    </citation>
    <scope>NUCLEOTIDE SEQUENCE [LARGE SCALE GENOMIC DNA]</scope>
    <source>
        <strain evidence="7 8">M8UP14</strain>
    </source>
</reference>
<evidence type="ECO:0000313" key="7">
    <source>
        <dbReference type="EMBL" id="MBB5058748.1"/>
    </source>
</evidence>
<dbReference type="InterPro" id="IPR036942">
    <property type="entry name" value="Beta-barrel_TonB_sf"/>
</dbReference>
<organism evidence="7 8">
    <name type="scientific">Granulicella aggregans</name>
    <dbReference type="NCBI Taxonomy" id="474949"/>
    <lineage>
        <taxon>Bacteria</taxon>
        <taxon>Pseudomonadati</taxon>
        <taxon>Acidobacteriota</taxon>
        <taxon>Terriglobia</taxon>
        <taxon>Terriglobales</taxon>
        <taxon>Acidobacteriaceae</taxon>
        <taxon>Granulicella</taxon>
    </lineage>
</organism>
<keyword evidence="5" id="KW-0732">Signal</keyword>
<keyword evidence="8" id="KW-1185">Reference proteome</keyword>
<evidence type="ECO:0000256" key="3">
    <source>
        <dbReference type="ARBA" id="ARBA00023237"/>
    </source>
</evidence>
<dbReference type="SUPFAM" id="SSF49452">
    <property type="entry name" value="Starch-binding domain-like"/>
    <property type="match status" value="1"/>
</dbReference>
<gene>
    <name evidence="7" type="ORF">HDF16_003462</name>
</gene>
<dbReference type="Proteomes" id="UP000540989">
    <property type="component" value="Unassembled WGS sequence"/>
</dbReference>
<evidence type="ECO:0000259" key="6">
    <source>
        <dbReference type="Pfam" id="PF25183"/>
    </source>
</evidence>
<feature type="signal peptide" evidence="5">
    <location>
        <begin position="1"/>
        <end position="22"/>
    </location>
</feature>
<evidence type="ECO:0000256" key="4">
    <source>
        <dbReference type="SAM" id="MobiDB-lite"/>
    </source>
</evidence>
<feature type="compositionally biased region" description="Gly residues" evidence="4">
    <location>
        <begin position="838"/>
        <end position="875"/>
    </location>
</feature>
<dbReference type="EMBL" id="JACHIP010000004">
    <property type="protein sequence ID" value="MBB5058748.1"/>
    <property type="molecule type" value="Genomic_DNA"/>
</dbReference>
<dbReference type="InterPro" id="IPR057601">
    <property type="entry name" value="Oar-like_b-barrel"/>
</dbReference>
<dbReference type="GO" id="GO:0009279">
    <property type="term" value="C:cell outer membrane"/>
    <property type="evidence" value="ECO:0007669"/>
    <property type="project" value="UniProtKB-SubCell"/>
</dbReference>
<dbReference type="AlphaFoldDB" id="A0A7W7ZF66"/>
<keyword evidence="3" id="KW-0998">Cell outer membrane</keyword>
<comment type="subcellular location">
    <subcellularLocation>
        <location evidence="1">Cell outer membrane</location>
    </subcellularLocation>
</comment>
<dbReference type="Pfam" id="PF25183">
    <property type="entry name" value="OMP_b-brl_4"/>
    <property type="match status" value="1"/>
</dbReference>
<feature type="region of interest" description="Disordered" evidence="4">
    <location>
        <begin position="837"/>
        <end position="882"/>
    </location>
</feature>
<feature type="chain" id="PRO_5030836200" description="TonB-dependent transporter Oar-like beta-barrel domain-containing protein" evidence="5">
    <location>
        <begin position="23"/>
        <end position="947"/>
    </location>
</feature>
<dbReference type="Gene3D" id="2.60.40.1120">
    <property type="entry name" value="Carboxypeptidase-like, regulatory domain"/>
    <property type="match status" value="1"/>
</dbReference>
<keyword evidence="2" id="KW-0472">Membrane</keyword>
<sequence>MKVFAARFVLGVMLCMAGIAHGQSTTGTVKGTVTDSTGALVPQAEVVVMNSGGVVAKVKSNATGFFEAPRLVPGRYSLSITAKGFSQTVIDDVSVFGGKATTEAVQMTLTVETNVQVTAETQGISTSPDDNASALVIKGKDLDALSDDPDDLQNELTALAGPAAGPSGAQIYIDGFTGGQLPPKSSIREIRINKNPFSAQYDKLGYGRIEILTKPGTDKFHGSFMISGNDSAFNSLNPFVTSEPPYYSTFLMGNASGALGKSASWFTSVFRRDNASNSIVNAVVPDSNGVAQSVSLAVANPQSRLDISPRFDFQLGASNTLSVRYMYDRQKQTNSGVTGFALQSQAYNVLDHENTVQISDTQILSPKVVNDLRFQYTAERDSQVANSTDPTVTVQAAFTGGGSNSGTVRDNQDRYELQDYVTAAEGRHALNFGTRLRLTHEVSNSTSGFNGNYIYQSLAAYTAGTPSEYDVTAGNPTSRVNLFDAALFLQDDWTIRPNLTLSYGIRYEGQNRINDHADLAPRFTVSYAPGARDGKKANTVFRAGYGWFFDRFSPSYVLDAIRQNGINQREYVVKNPTFTMNAPTASELAASSTSAPSLYSVAPGLKSSVNMQAAVGVDHQFGRAVTLSATYINSRGVHQYSSDNVNAYVASTYDATTGTGVRPNGTNENLYQFQSGGVYNQNQIMLNYSVRAKKLSLFGFYMMNFAKADTSGATYFPSEQTNPGADYGRATFDVHNRFLLGGNYIAPFGVSISPFLVANSGSPFNITVGQDLNGDNQYNDRPAFATANSTSTLQTAYGDFDLNPAAGAARVPYNMGNGPAQFSMNLRVAKTFGIGPRAEGGSGGASGGGPGGPGGGPGGPGGGRGGGLGPGGLSGNNGPPRLDQVAARKYSLSFSVMGRNVFNHVSLAAPVGVLDSPLFGTSNAIAGGFFGSAASNRSVDLQASFNF</sequence>
<proteinExistence type="predicted"/>
<dbReference type="Pfam" id="PF13620">
    <property type="entry name" value="CarboxypepD_reg"/>
    <property type="match status" value="1"/>
</dbReference>
<dbReference type="InterPro" id="IPR013784">
    <property type="entry name" value="Carb-bd-like_fold"/>
</dbReference>
<evidence type="ECO:0000256" key="5">
    <source>
        <dbReference type="SAM" id="SignalP"/>
    </source>
</evidence>
<evidence type="ECO:0000256" key="2">
    <source>
        <dbReference type="ARBA" id="ARBA00023136"/>
    </source>
</evidence>